<sequence length="185" mass="21136">MNKAKSRSALGINPLSQGIFSKTASSETPKTENFNNQESNHQDTQNQDLLNQESSLLKTDSTESTPTTSESAEFALSREAPISQVTQKSRKQNQEKRIKKKETVFLNEESIERVNLRLSIEINDWLDSLLKQGKRKHGRKIPKETWVQAALEFFRAMPVDWQTIDSEEALRQALSSLESRIKTEE</sequence>
<evidence type="ECO:0000313" key="3">
    <source>
        <dbReference type="Proteomes" id="UP001464891"/>
    </source>
</evidence>
<accession>A0ABV0JIF1</accession>
<feature type="compositionally biased region" description="Polar residues" evidence="1">
    <location>
        <begin position="14"/>
        <end position="59"/>
    </location>
</feature>
<feature type="region of interest" description="Disordered" evidence="1">
    <location>
        <begin position="1"/>
        <end position="95"/>
    </location>
</feature>
<dbReference type="RefSeq" id="WP_190442777.1">
    <property type="nucleotide sequence ID" value="NZ_JAMPKM010000045.1"/>
</dbReference>
<dbReference type="Proteomes" id="UP001464891">
    <property type="component" value="Unassembled WGS sequence"/>
</dbReference>
<evidence type="ECO:0000313" key="2">
    <source>
        <dbReference type="EMBL" id="MEP0820791.1"/>
    </source>
</evidence>
<protein>
    <submittedName>
        <fullName evidence="2">Uncharacterized protein</fullName>
    </submittedName>
</protein>
<dbReference type="EMBL" id="JAMPKM010000045">
    <property type="protein sequence ID" value="MEP0820791.1"/>
    <property type="molecule type" value="Genomic_DNA"/>
</dbReference>
<keyword evidence="3" id="KW-1185">Reference proteome</keyword>
<evidence type="ECO:0000256" key="1">
    <source>
        <dbReference type="SAM" id="MobiDB-lite"/>
    </source>
</evidence>
<proteinExistence type="predicted"/>
<gene>
    <name evidence="2" type="ORF">NC998_27265</name>
</gene>
<organism evidence="2 3">
    <name type="scientific">Trichocoleus desertorum GB2-A4</name>
    <dbReference type="NCBI Taxonomy" id="2933944"/>
    <lineage>
        <taxon>Bacteria</taxon>
        <taxon>Bacillati</taxon>
        <taxon>Cyanobacteriota</taxon>
        <taxon>Cyanophyceae</taxon>
        <taxon>Leptolyngbyales</taxon>
        <taxon>Trichocoleusaceae</taxon>
        <taxon>Trichocoleus</taxon>
    </lineage>
</organism>
<reference evidence="2 3" key="1">
    <citation type="submission" date="2022-04" db="EMBL/GenBank/DDBJ databases">
        <title>Positive selection, recombination, and allopatry shape intraspecific diversity of widespread and dominant cyanobacteria.</title>
        <authorList>
            <person name="Wei J."/>
            <person name="Shu W."/>
            <person name="Hu C."/>
        </authorList>
    </citation>
    <scope>NUCLEOTIDE SEQUENCE [LARGE SCALE GENOMIC DNA]</scope>
    <source>
        <strain evidence="2 3">GB2-A4</strain>
    </source>
</reference>
<name>A0ABV0JIF1_9CYAN</name>
<feature type="compositionally biased region" description="Low complexity" evidence="1">
    <location>
        <begin position="62"/>
        <end position="71"/>
    </location>
</feature>
<comment type="caution">
    <text evidence="2">The sequence shown here is derived from an EMBL/GenBank/DDBJ whole genome shotgun (WGS) entry which is preliminary data.</text>
</comment>